<feature type="signal peptide" evidence="1">
    <location>
        <begin position="1"/>
        <end position="19"/>
    </location>
</feature>
<name>A0ABW2MQF7_9FLAO</name>
<dbReference type="EMBL" id="JBHTBN010000001">
    <property type="protein sequence ID" value="MFC7356589.1"/>
    <property type="molecule type" value="Genomic_DNA"/>
</dbReference>
<feature type="chain" id="PRO_5045339142" evidence="1">
    <location>
        <begin position="20"/>
        <end position="656"/>
    </location>
</feature>
<evidence type="ECO:0000256" key="1">
    <source>
        <dbReference type="SAM" id="SignalP"/>
    </source>
</evidence>
<evidence type="ECO:0000313" key="3">
    <source>
        <dbReference type="Proteomes" id="UP001596415"/>
    </source>
</evidence>
<sequence length="656" mass="75085">MKKTFALFLFLILGAVAFAQVPSTVKKGNEESTIITPNERRVDRNASTSVTNKSEKPPIELYKIISAARDTTYLDTTLSVQKEYKFNYLRKDNFELLTFNNVGHTYNTLAYTFDTHNLMPLFGARAKHFNYAEAEDMQYFNVPTPLTELYFKTAFEQGQQLDAFFTINTSERFNFSLAYKGVRSLGNYQNNLTSSGNLRFTTNYNTLNKRYRLRAHLAAQDMSNEEYGGLQDSSIPLFISDNTDFEDRGRLEVNFEDADNRLEGIRYYLDQEYDLISAIKDSTSYNVVTLGAELSYQTKFYEYNQTSPFEGFGESYQVTGLKDKVELDDFETKAYARFSNNILGSISGFIGYTNYNYGYNSVLILDEGRINNRLKGSQVQAGATYQKNYKGFELLGKGAINVSGDFDGTYLNGAASYALDANNSAEASITVHSVAPHFNFLLYQSDYVNYNWQNNLDNVKTQELKFKLTSKKLLNATVSYTGIDDYVFFGLAENDSTPSPQQSRERVDYLKVKAEKEFTYGKFSLANTVLFQQALSGEDVFKVPQIITRNTLYYTDELFDKALFLQAGVNFKYFTKYEMNAYDPVLAEFFVQNETELGGFPLVDIFLNAKIKQTRIFIKYEHINSLFGNSNQYFSAPGYAYRDPVIRFGLVWNFFL</sequence>
<protein>
    <submittedName>
        <fullName evidence="2">Porin</fullName>
    </submittedName>
</protein>
<gene>
    <name evidence="2" type="ORF">ACFQO1_02730</name>
</gene>
<reference evidence="3" key="1">
    <citation type="journal article" date="2019" name="Int. J. Syst. Evol. Microbiol.">
        <title>The Global Catalogue of Microorganisms (GCM) 10K type strain sequencing project: providing services to taxonomists for standard genome sequencing and annotation.</title>
        <authorList>
            <consortium name="The Broad Institute Genomics Platform"/>
            <consortium name="The Broad Institute Genome Sequencing Center for Infectious Disease"/>
            <person name="Wu L."/>
            <person name="Ma J."/>
        </authorList>
    </citation>
    <scope>NUCLEOTIDE SEQUENCE [LARGE SCALE GENOMIC DNA]</scope>
    <source>
        <strain evidence="3">CGMCC 1.16306</strain>
    </source>
</reference>
<proteinExistence type="predicted"/>
<organism evidence="2 3">
    <name type="scientific">Jejudonia soesokkakensis</name>
    <dbReference type="NCBI Taxonomy" id="1323432"/>
    <lineage>
        <taxon>Bacteria</taxon>
        <taxon>Pseudomonadati</taxon>
        <taxon>Bacteroidota</taxon>
        <taxon>Flavobacteriia</taxon>
        <taxon>Flavobacteriales</taxon>
        <taxon>Flavobacteriaceae</taxon>
        <taxon>Jejudonia</taxon>
    </lineage>
</organism>
<dbReference type="Proteomes" id="UP001596415">
    <property type="component" value="Unassembled WGS sequence"/>
</dbReference>
<keyword evidence="3" id="KW-1185">Reference proteome</keyword>
<dbReference type="RefSeq" id="WP_380216438.1">
    <property type="nucleotide sequence ID" value="NZ_JBHTBN010000001.1"/>
</dbReference>
<comment type="caution">
    <text evidence="2">The sequence shown here is derived from an EMBL/GenBank/DDBJ whole genome shotgun (WGS) entry which is preliminary data.</text>
</comment>
<dbReference type="InterPro" id="IPR025631">
    <property type="entry name" value="Porin_10"/>
</dbReference>
<dbReference type="Pfam" id="PF14121">
    <property type="entry name" value="Porin_10"/>
    <property type="match status" value="1"/>
</dbReference>
<accession>A0ABW2MQF7</accession>
<evidence type="ECO:0000313" key="2">
    <source>
        <dbReference type="EMBL" id="MFC7356589.1"/>
    </source>
</evidence>
<keyword evidence="1" id="KW-0732">Signal</keyword>